<protein>
    <submittedName>
        <fullName evidence="2">Rhodanese-like domain-containing protein</fullName>
    </submittedName>
</protein>
<dbReference type="SMART" id="SM00450">
    <property type="entry name" value="RHOD"/>
    <property type="match status" value="1"/>
</dbReference>
<dbReference type="PANTHER" id="PTHR43031:SF17">
    <property type="entry name" value="SULFURTRANSFERASE YTWF-RELATED"/>
    <property type="match status" value="1"/>
</dbReference>
<dbReference type="SUPFAM" id="SSF52821">
    <property type="entry name" value="Rhodanese/Cell cycle control phosphatase"/>
    <property type="match status" value="1"/>
</dbReference>
<feature type="domain" description="Rhodanese" evidence="1">
    <location>
        <begin position="18"/>
        <end position="105"/>
    </location>
</feature>
<dbReference type="CDD" id="cd00158">
    <property type="entry name" value="RHOD"/>
    <property type="match status" value="1"/>
</dbReference>
<dbReference type="InterPro" id="IPR050229">
    <property type="entry name" value="GlpE_sulfurtransferase"/>
</dbReference>
<organism evidence="2 3">
    <name type="scientific">Mycolicibacterium brisbanense</name>
    <dbReference type="NCBI Taxonomy" id="146020"/>
    <lineage>
        <taxon>Bacteria</taxon>
        <taxon>Bacillati</taxon>
        <taxon>Actinomycetota</taxon>
        <taxon>Actinomycetes</taxon>
        <taxon>Mycobacteriales</taxon>
        <taxon>Mycobacteriaceae</taxon>
        <taxon>Mycolicibacterium</taxon>
    </lineage>
</organism>
<reference evidence="3" key="1">
    <citation type="journal article" date="2016" name="Genome Announc.">
        <title>Draft Genome Sequences of Five Rapidly Growing Mycobacterium Species, M. thermoresistibile, M. fortuitum subsp. acetamidolyticum, M. canariasense, M. brisbanense, and M. novocastrense.</title>
        <authorList>
            <person name="Katahira K."/>
            <person name="Ogura Y."/>
            <person name="Gotoh Y."/>
            <person name="Hayashi T."/>
        </authorList>
    </citation>
    <scope>NUCLEOTIDE SEQUENCE [LARGE SCALE GENOMIC DNA]</scope>
    <source>
        <strain evidence="3">JCM15654</strain>
    </source>
</reference>
<dbReference type="RefSeq" id="WP_029371868.1">
    <property type="nucleotide sequence ID" value="NZ_BCSX01000044.1"/>
</dbReference>
<dbReference type="Gene3D" id="3.40.250.10">
    <property type="entry name" value="Rhodanese-like domain"/>
    <property type="match status" value="1"/>
</dbReference>
<dbReference type="PROSITE" id="PS50206">
    <property type="entry name" value="RHODANESE_3"/>
    <property type="match status" value="1"/>
</dbReference>
<dbReference type="Proteomes" id="UP000069620">
    <property type="component" value="Unassembled WGS sequence"/>
</dbReference>
<evidence type="ECO:0000313" key="3">
    <source>
        <dbReference type="Proteomes" id="UP000069620"/>
    </source>
</evidence>
<dbReference type="AlphaFoldDB" id="A0A117I705"/>
<proteinExistence type="predicted"/>
<dbReference type="OrthoDB" id="9800872at2"/>
<dbReference type="Pfam" id="PF00581">
    <property type="entry name" value="Rhodanese"/>
    <property type="match status" value="1"/>
</dbReference>
<dbReference type="EMBL" id="BCSX01000044">
    <property type="protein sequence ID" value="GAS90915.1"/>
    <property type="molecule type" value="Genomic_DNA"/>
</dbReference>
<comment type="caution">
    <text evidence="2">The sequence shown here is derived from an EMBL/GenBank/DDBJ whole genome shotgun (WGS) entry which is preliminary data.</text>
</comment>
<dbReference type="STRING" id="146020.RMCB_5011"/>
<evidence type="ECO:0000313" key="2">
    <source>
        <dbReference type="EMBL" id="GAS90915.1"/>
    </source>
</evidence>
<accession>A0A117I705</accession>
<reference evidence="3" key="2">
    <citation type="submission" date="2016-02" db="EMBL/GenBank/DDBJ databases">
        <title>Draft genome sequence of five rapidly growing Mycobacterium species.</title>
        <authorList>
            <person name="Katahira K."/>
            <person name="Gotou Y."/>
            <person name="Iida K."/>
            <person name="Ogura Y."/>
            <person name="Hayashi T."/>
        </authorList>
    </citation>
    <scope>NUCLEOTIDE SEQUENCE [LARGE SCALE GENOMIC DNA]</scope>
    <source>
        <strain evidence="3">JCM15654</strain>
    </source>
</reference>
<evidence type="ECO:0000259" key="1">
    <source>
        <dbReference type="PROSITE" id="PS50206"/>
    </source>
</evidence>
<keyword evidence="3" id="KW-1185">Reference proteome</keyword>
<dbReference type="PANTHER" id="PTHR43031">
    <property type="entry name" value="FAD-DEPENDENT OXIDOREDUCTASE"/>
    <property type="match status" value="1"/>
</dbReference>
<gene>
    <name evidence="2" type="ORF">RMCB_5011</name>
</gene>
<dbReference type="InterPro" id="IPR001763">
    <property type="entry name" value="Rhodanese-like_dom"/>
</dbReference>
<sequence>MDDVEVAQADIAAVPTVFGGGVVLLDVREDDEWQRGHAEGAQHIPMGDVPARMAEIDPDAELFVVCHAGGRSLRVANYLARNGYTPTNVDGGMLAWVGAGRPVITDDGSPGSV</sequence>
<dbReference type="InterPro" id="IPR036873">
    <property type="entry name" value="Rhodanese-like_dom_sf"/>
</dbReference>
<name>A0A117I705_9MYCO</name>